<dbReference type="GO" id="GO:0005975">
    <property type="term" value="P:carbohydrate metabolic process"/>
    <property type="evidence" value="ECO:0007669"/>
    <property type="project" value="InterPro"/>
</dbReference>
<dbReference type="Pfam" id="PF02225">
    <property type="entry name" value="PA"/>
    <property type="match status" value="1"/>
</dbReference>
<keyword evidence="3" id="KW-0256">Endoplasmic reticulum</keyword>
<evidence type="ECO:0000256" key="2">
    <source>
        <dbReference type="ARBA" id="ARBA00007658"/>
    </source>
</evidence>
<keyword evidence="8" id="KW-0326">Glycosidase</keyword>
<feature type="binding site" evidence="7">
    <location>
        <position position="413"/>
    </location>
    <ligand>
        <name>Ca(2+)</name>
        <dbReference type="ChEBI" id="CHEBI:29108"/>
    </ligand>
</feature>
<dbReference type="GO" id="GO:0016020">
    <property type="term" value="C:membrane"/>
    <property type="evidence" value="ECO:0007669"/>
    <property type="project" value="InterPro"/>
</dbReference>
<keyword evidence="5" id="KW-0834">Unfolded protein response</keyword>
<dbReference type="GO" id="GO:0005509">
    <property type="term" value="F:calcium ion binding"/>
    <property type="evidence" value="ECO:0007669"/>
    <property type="project" value="InterPro"/>
</dbReference>
<evidence type="ECO:0000256" key="7">
    <source>
        <dbReference type="PIRSR" id="PIRSR601382-2"/>
    </source>
</evidence>
<dbReference type="InterPro" id="IPR046450">
    <property type="entry name" value="PA_dom_sf"/>
</dbReference>
<reference evidence="10" key="1">
    <citation type="submission" date="2025-08" db="UniProtKB">
        <authorList>
            <consortium name="Ensembl"/>
        </authorList>
    </citation>
    <scope>IDENTIFICATION</scope>
</reference>
<evidence type="ECO:0000256" key="1">
    <source>
        <dbReference type="ARBA" id="ARBA00004240"/>
    </source>
</evidence>
<evidence type="ECO:0000256" key="5">
    <source>
        <dbReference type="ARBA" id="ARBA00023230"/>
    </source>
</evidence>
<evidence type="ECO:0000259" key="9">
    <source>
        <dbReference type="Pfam" id="PF02225"/>
    </source>
</evidence>
<protein>
    <recommendedName>
        <fullName evidence="8">alpha-1,2-Mannosidase</fullName>
        <ecNumber evidence="8">3.2.1.-</ecNumber>
    </recommendedName>
</protein>
<dbReference type="Pfam" id="PF01532">
    <property type="entry name" value="Glyco_hydro_47"/>
    <property type="match status" value="1"/>
</dbReference>
<dbReference type="Gene3D" id="3.50.30.30">
    <property type="match status" value="1"/>
</dbReference>
<dbReference type="InterPro" id="IPR003137">
    <property type="entry name" value="PA_domain"/>
</dbReference>
<keyword evidence="8" id="KW-0378">Hydrolase</keyword>
<comment type="subcellular location">
    <subcellularLocation>
        <location evidence="1">Endoplasmic reticulum</location>
    </subcellularLocation>
</comment>
<dbReference type="AlphaFoldDB" id="A0A8C2GC98"/>
<evidence type="ECO:0000256" key="4">
    <source>
        <dbReference type="ARBA" id="ARBA00023180"/>
    </source>
</evidence>
<evidence type="ECO:0000256" key="8">
    <source>
        <dbReference type="RuleBase" id="RU361193"/>
    </source>
</evidence>
<keyword evidence="7" id="KW-0106">Calcium</keyword>
<dbReference type="CDD" id="cd02126">
    <property type="entry name" value="PA_EDEM3_like"/>
    <property type="match status" value="1"/>
</dbReference>
<sequence length="730" mass="82670">MPLTCRGRVRGLEPSRGDIDDALGKFSLTLIDTLDTLALLNKTVEFEEAVRRVVADVRLDNDIVVSVFETNIRVLGGLLGGHSMAVMLKESGRMVWYQDELLHMAKDLGLRLLPAFNTSSGLPYPRVNLRYGVRGPETRTGTETDTCTACAGTIILEFAALSRFTGDPTFEAHARRALDFLWEKRQRHSNLVGTTINIHSGEWVRRDSGVGAGIDSYYEYLMKAYILLGDDRFLQRFNTHYASIMKYISQPPLLLDVHIHKPLLPARTWMDSLLAFFPGLQVLKGDIQPAIETHEMLYQVTKKHNFLPEAFTTDFRVHWAQHPLRPEFAESTYFLYKATRDPYYLEVGRTILENLNRFARVPCGFAAMKDVRTGSHEDRMDSFFLAEMFKYLFLLFAEEEDLHFNVEDYVFTTEAHLLPLSLSTASNSQAPPLLDDSNFEWTCPNTRLLFPDPAFPRNLREPIRSAVDKSCPHPTTHRNYNSNKMSLSSSLQAVSAVAAEDGMRFMQEMMELSSQQQKEQLPPRAVQIVSHPFFGRVVLTAGPAQFGMDLSKSSSGVRGFVTVAEPYKGCSELSNGEIVAGRIALLQRGQCMFAEKARHIQKAGAIGGIVIDDNEGSSSDTAPLFQMAGDGRNTDDVTLPLLFLFHKEGNILLEALKENREVEVLLSDKARDRGERLSKTVRRHEYEKKLFEQPQRTSYFLPTDLTREDYGTCYKKVLQNNSLQLDYNWN</sequence>
<dbReference type="GO" id="GO:0044322">
    <property type="term" value="C:endoplasmic reticulum quality control compartment"/>
    <property type="evidence" value="ECO:0007669"/>
    <property type="project" value="GOC"/>
</dbReference>
<dbReference type="PRINTS" id="PR00747">
    <property type="entry name" value="GLYHDRLASE47"/>
</dbReference>
<keyword evidence="7" id="KW-0479">Metal-binding</keyword>
<feature type="domain" description="PA" evidence="9">
    <location>
        <begin position="561"/>
        <end position="652"/>
    </location>
</feature>
<dbReference type="InterPro" id="IPR012341">
    <property type="entry name" value="6hp_glycosidase-like_sf"/>
</dbReference>
<evidence type="ECO:0000313" key="11">
    <source>
        <dbReference type="Proteomes" id="UP000694701"/>
    </source>
</evidence>
<dbReference type="GO" id="GO:0006986">
    <property type="term" value="P:response to unfolded protein"/>
    <property type="evidence" value="ECO:0007669"/>
    <property type="project" value="UniProtKB-KW"/>
</dbReference>
<feature type="active site" evidence="6">
    <location>
        <position position="327"/>
    </location>
</feature>
<dbReference type="GO" id="GO:1904380">
    <property type="term" value="P:endoplasmic reticulum mannose trimming"/>
    <property type="evidence" value="ECO:0007669"/>
    <property type="project" value="InterPro"/>
</dbReference>
<dbReference type="InterPro" id="IPR001382">
    <property type="entry name" value="Glyco_hydro_47"/>
</dbReference>
<feature type="active site" description="Proton donor" evidence="6">
    <location>
        <position position="69"/>
    </location>
</feature>
<proteinExistence type="inferred from homology"/>
<dbReference type="InterPro" id="IPR036026">
    <property type="entry name" value="Seven-hairpin_glycosidases"/>
</dbReference>
<dbReference type="EC" id="3.2.1.-" evidence="8"/>
<feature type="active site" evidence="6">
    <location>
        <position position="215"/>
    </location>
</feature>
<keyword evidence="4" id="KW-0325">Glycoprotein</keyword>
<comment type="cofactor">
    <cofactor evidence="7">
        <name>Ca(2+)</name>
        <dbReference type="ChEBI" id="CHEBI:29108"/>
    </cofactor>
</comment>
<name>A0A8C2GC98_CYPCA</name>
<dbReference type="InterPro" id="IPR044674">
    <property type="entry name" value="EDEM1/2/3"/>
</dbReference>
<dbReference type="SUPFAM" id="SSF52025">
    <property type="entry name" value="PA domain"/>
    <property type="match status" value="1"/>
</dbReference>
<comment type="similarity">
    <text evidence="2 8">Belongs to the glycosyl hydrolase 47 family.</text>
</comment>
<dbReference type="Ensembl" id="ENSCCRT00020072616.1">
    <property type="protein sequence ID" value="ENSCCRP00020065990.1"/>
    <property type="gene ID" value="ENSCCRG00020029799.1"/>
</dbReference>
<dbReference type="Gene3D" id="1.50.10.10">
    <property type="match status" value="1"/>
</dbReference>
<evidence type="ECO:0000256" key="6">
    <source>
        <dbReference type="PIRSR" id="PIRSR601382-1"/>
    </source>
</evidence>
<feature type="active site" description="Proton donor" evidence="6">
    <location>
        <position position="309"/>
    </location>
</feature>
<evidence type="ECO:0000313" key="10">
    <source>
        <dbReference type="Ensembl" id="ENSCCRP00020065990.1"/>
    </source>
</evidence>
<dbReference type="PANTHER" id="PTHR45679">
    <property type="entry name" value="ER DEGRADATION-ENHANCING ALPHA-MANNOSIDASE-LIKE PROTEIN 2"/>
    <property type="match status" value="1"/>
</dbReference>
<dbReference type="InterPro" id="IPR037322">
    <property type="entry name" value="EDEM3_PA"/>
</dbReference>
<dbReference type="SUPFAM" id="SSF48225">
    <property type="entry name" value="Seven-hairpin glycosidases"/>
    <property type="match status" value="1"/>
</dbReference>
<dbReference type="Proteomes" id="UP000694701">
    <property type="component" value="Unplaced"/>
</dbReference>
<dbReference type="PANTHER" id="PTHR45679:SF4">
    <property type="entry name" value="ALPHA-1,2-MANNOSIDASE"/>
    <property type="match status" value="1"/>
</dbReference>
<evidence type="ECO:0000256" key="3">
    <source>
        <dbReference type="ARBA" id="ARBA00022824"/>
    </source>
</evidence>
<accession>A0A8C2GC98</accession>
<dbReference type="GO" id="GO:0004571">
    <property type="term" value="F:mannosyl-oligosaccharide 1,2-alpha-mannosidase activity"/>
    <property type="evidence" value="ECO:0007669"/>
    <property type="project" value="InterPro"/>
</dbReference>
<organism evidence="10 11">
    <name type="scientific">Cyprinus carpio</name>
    <name type="common">Common carp</name>
    <dbReference type="NCBI Taxonomy" id="7962"/>
    <lineage>
        <taxon>Eukaryota</taxon>
        <taxon>Metazoa</taxon>
        <taxon>Chordata</taxon>
        <taxon>Craniata</taxon>
        <taxon>Vertebrata</taxon>
        <taxon>Euteleostomi</taxon>
        <taxon>Actinopterygii</taxon>
        <taxon>Neopterygii</taxon>
        <taxon>Teleostei</taxon>
        <taxon>Ostariophysi</taxon>
        <taxon>Cypriniformes</taxon>
        <taxon>Cyprinidae</taxon>
        <taxon>Cyprininae</taxon>
        <taxon>Cyprinus</taxon>
    </lineage>
</organism>